<reference evidence="1" key="1">
    <citation type="submission" date="2011-11" db="EMBL/GenBank/DDBJ databases">
        <title>Complete genome sequence of Candidatus Mycoplasma haemominutum.</title>
        <authorList>
            <person name="Barker E.N."/>
            <person name="Darby A.C."/>
            <person name="Helps C.R."/>
            <person name="Peters I.R."/>
            <person name="Hughes M.A."/>
            <person name="Radford A.D."/>
            <person name="Novacco M."/>
            <person name="Boretti F."/>
            <person name="Hofmann-Lehmann R."/>
            <person name="Tasker S."/>
        </authorList>
    </citation>
    <scope>NUCLEOTIDE SEQUENCE</scope>
    <source>
        <strain evidence="1">Birmingham 1</strain>
    </source>
</reference>
<accession>G8C3Z5</accession>
<gene>
    <name evidence="1" type="ORF">MHM_05250</name>
</gene>
<evidence type="ECO:0000313" key="1">
    <source>
        <dbReference type="EMBL" id="CCE67043.1"/>
    </source>
</evidence>
<organism evidence="1">
    <name type="scientific">Candidatus Mycoplasma haematominutum 'Birmingham 1'</name>
    <dbReference type="NCBI Taxonomy" id="1116213"/>
    <lineage>
        <taxon>Bacteria</taxon>
        <taxon>Bacillati</taxon>
        <taxon>Mycoplasmatota</taxon>
        <taxon>Mollicutes</taxon>
        <taxon>Mycoplasmataceae</taxon>
        <taxon>Mycoplasma</taxon>
    </lineage>
</organism>
<name>G8C3Z5_9MOLU</name>
<dbReference type="HOGENOM" id="CLU_1853001_0_0_14"/>
<dbReference type="AlphaFoldDB" id="G8C3Z5"/>
<reference evidence="1" key="2">
    <citation type="submission" date="2011-11" db="EMBL/GenBank/DDBJ databases">
        <authorList>
            <person name="Barker E."/>
        </authorList>
    </citation>
    <scope>NUCLEOTIDE SEQUENCE</scope>
    <source>
        <strain evidence="1">Birmingham 1</strain>
    </source>
</reference>
<proteinExistence type="predicted"/>
<dbReference type="PATRIC" id="fig|1116213.3.peg.569"/>
<dbReference type="EMBL" id="HE613254">
    <property type="protein sequence ID" value="CCE67043.1"/>
    <property type="molecule type" value="Genomic_DNA"/>
</dbReference>
<sequence length="147" mass="17944">MRRNLCPKKENEKDATKLSRKEQQRRNKAIIEMAERAIYKLCVLNMRNNYTELFVDQLLQYWDVYAKEVRFALNSLLEHEKKFLEDCFMRKLTYDKMFISRSTYYRSLVKYSKKFLSLFDYELYHKYLSTIYNSIFDSDEMPPTSST</sequence>
<dbReference type="RefSeq" id="WP_015511908.1">
    <property type="nucleotide sequence ID" value="NC_021007.1"/>
</dbReference>
<dbReference type="OrthoDB" id="399289at2"/>
<dbReference type="KEGG" id="mhb:MHM_05250"/>
<protein>
    <submittedName>
        <fullName evidence="1">Uncharacterized protein</fullName>
    </submittedName>
</protein>